<dbReference type="GO" id="GO:0005634">
    <property type="term" value="C:nucleus"/>
    <property type="evidence" value="ECO:0007669"/>
    <property type="project" value="UniProtKB-SubCell"/>
</dbReference>
<dbReference type="GO" id="GO:0005819">
    <property type="term" value="C:spindle"/>
    <property type="evidence" value="ECO:0007669"/>
    <property type="project" value="UniProtKB-SubCell"/>
</dbReference>
<feature type="region of interest" description="Disordered" evidence="8">
    <location>
        <begin position="499"/>
        <end position="584"/>
    </location>
</feature>
<dbReference type="Pfam" id="PF02037">
    <property type="entry name" value="SAP"/>
    <property type="match status" value="1"/>
</dbReference>
<feature type="compositionally biased region" description="Basic and acidic residues" evidence="8">
    <location>
        <begin position="574"/>
        <end position="583"/>
    </location>
</feature>
<comment type="similarity">
    <text evidence="3">Belongs to the INCENP family.</text>
</comment>
<protein>
    <recommendedName>
        <fullName evidence="9">SAP domain-containing protein</fullName>
    </recommendedName>
</protein>
<dbReference type="GO" id="GO:0007059">
    <property type="term" value="P:chromosome segregation"/>
    <property type="evidence" value="ECO:0007669"/>
    <property type="project" value="UniProtKB-KW"/>
</dbReference>
<dbReference type="PANTHER" id="PTHR13142:SF1">
    <property type="entry name" value="INNER CENTROMERE PROTEIN"/>
    <property type="match status" value="1"/>
</dbReference>
<keyword evidence="4" id="KW-0963">Cytoplasm</keyword>
<feature type="compositionally biased region" description="Basic residues" evidence="8">
    <location>
        <begin position="223"/>
        <end position="243"/>
    </location>
</feature>
<keyword evidence="6" id="KW-0206">Cytoskeleton</keyword>
<proteinExistence type="inferred from homology"/>
<evidence type="ECO:0000256" key="2">
    <source>
        <dbReference type="ARBA" id="ARBA00004186"/>
    </source>
</evidence>
<dbReference type="AlphaFoldDB" id="A0A7S1FZB2"/>
<evidence type="ECO:0000256" key="5">
    <source>
        <dbReference type="ARBA" id="ARBA00022829"/>
    </source>
</evidence>
<organism evidence="10">
    <name type="scientific">Corethron hystrix</name>
    <dbReference type="NCBI Taxonomy" id="216773"/>
    <lineage>
        <taxon>Eukaryota</taxon>
        <taxon>Sar</taxon>
        <taxon>Stramenopiles</taxon>
        <taxon>Ochrophyta</taxon>
        <taxon>Bacillariophyta</taxon>
        <taxon>Coscinodiscophyceae</taxon>
        <taxon>Corethrophycidae</taxon>
        <taxon>Corethrales</taxon>
        <taxon>Corethraceae</taxon>
        <taxon>Corethron</taxon>
    </lineage>
</organism>
<dbReference type="InterPro" id="IPR036361">
    <property type="entry name" value="SAP_dom_sf"/>
</dbReference>
<sequence length="663" mass="74206">MDKRRKFVDCVQNEDILNYDGFGVAKTLKPCYPEKIEQKNILSSSDVDNMKVTELRAELKKLGLPTTGLKKELKRRLKEAIKKSMAEVNEKSVLKIELASMNEENTTICQEIANGEANTVDSKITEAMSDVLPSLNVTVEGKDIENDDKMKKCTQAEIRERTKIEMKNVEGKKRGHGGPMSPTKAVGNMFKSIKKALTPEKNPPIEILHSQDLQLTMTESLKTSKRAQHGSKKVSPHKGKKSPTKFFSKARENKALHISKPQDAPKVSSLIKANKAVLKAVLPIPSLPAGQVSASPSIKININSLKKFENQPTCASISRIEEIRRKKKMEIEAARQARKEAFLKEKMSYKQKMLAKHSSNNSILNNSTSSKLSRKYGGKNFTDTKAQESSLLATPAARDVRVSSGCSTISSASSTLSSASQNGIGNFKKLRSLEEVDEIRPINGSKKDCGAQDKENRTPLICNETTMVQNGNEIDKKETLVRATASLQKKEALQAQMRERAAEQRKEKALVKAPKNTSYPPPTPFSMKKKMATPIRKSPMRNPRKNIPGRSPMDTYEISDRDGSDSDESDSEDERAPRKRVPEWARNSNLNEAIIKQYAQCNGEDLIDPDSIFPEVHSCNLQDIFQQKKLKYSRRTSSGNWTEDKITIMENLVYKRNMGFMAK</sequence>
<feature type="compositionally biased region" description="Low complexity" evidence="8">
    <location>
        <begin position="358"/>
        <end position="371"/>
    </location>
</feature>
<evidence type="ECO:0000259" key="9">
    <source>
        <dbReference type="PROSITE" id="PS50800"/>
    </source>
</evidence>
<feature type="region of interest" description="Disordered" evidence="8">
    <location>
        <begin position="356"/>
        <end position="375"/>
    </location>
</feature>
<keyword evidence="5" id="KW-0159">Chromosome partition</keyword>
<name>A0A7S1FZB2_9STRA</name>
<accession>A0A7S1FZB2</accession>
<evidence type="ECO:0000256" key="6">
    <source>
        <dbReference type="ARBA" id="ARBA00023212"/>
    </source>
</evidence>
<dbReference type="Gene3D" id="1.10.720.30">
    <property type="entry name" value="SAP domain"/>
    <property type="match status" value="1"/>
</dbReference>
<dbReference type="SMART" id="SM00513">
    <property type="entry name" value="SAP"/>
    <property type="match status" value="1"/>
</dbReference>
<evidence type="ECO:0000256" key="1">
    <source>
        <dbReference type="ARBA" id="ARBA00004123"/>
    </source>
</evidence>
<dbReference type="PANTHER" id="PTHR13142">
    <property type="entry name" value="INNER CENTROMERE PROTEIN"/>
    <property type="match status" value="1"/>
</dbReference>
<feature type="compositionally biased region" description="Basic and acidic residues" evidence="8">
    <location>
        <begin position="499"/>
        <end position="510"/>
    </location>
</feature>
<comment type="subcellular location">
    <subcellularLocation>
        <location evidence="2">Cytoplasm</location>
        <location evidence="2">Cytoskeleton</location>
        <location evidence="2">Spindle</location>
    </subcellularLocation>
    <subcellularLocation>
        <location evidence="1">Nucleus</location>
    </subcellularLocation>
</comment>
<evidence type="ECO:0000256" key="8">
    <source>
        <dbReference type="SAM" id="MobiDB-lite"/>
    </source>
</evidence>
<keyword evidence="7" id="KW-0539">Nucleus</keyword>
<dbReference type="SUPFAM" id="SSF68906">
    <property type="entry name" value="SAP domain"/>
    <property type="match status" value="1"/>
</dbReference>
<evidence type="ECO:0000256" key="4">
    <source>
        <dbReference type="ARBA" id="ARBA00022490"/>
    </source>
</evidence>
<dbReference type="Pfam" id="PF03941">
    <property type="entry name" value="INCENP_ARK-bind"/>
    <property type="match status" value="1"/>
</dbReference>
<feature type="domain" description="SAP" evidence="9">
    <location>
        <begin position="47"/>
        <end position="81"/>
    </location>
</feature>
<evidence type="ECO:0000256" key="7">
    <source>
        <dbReference type="ARBA" id="ARBA00023242"/>
    </source>
</evidence>
<dbReference type="PROSITE" id="PS50800">
    <property type="entry name" value="SAP"/>
    <property type="match status" value="1"/>
</dbReference>
<gene>
    <name evidence="10" type="ORF">CHYS00102_LOCUS25079</name>
</gene>
<dbReference type="InterPro" id="IPR003034">
    <property type="entry name" value="SAP_dom"/>
</dbReference>
<dbReference type="InterPro" id="IPR005635">
    <property type="entry name" value="Inner_centromere_prot_ARK-bd"/>
</dbReference>
<reference evidence="10" key="1">
    <citation type="submission" date="2021-01" db="EMBL/GenBank/DDBJ databases">
        <authorList>
            <person name="Corre E."/>
            <person name="Pelletier E."/>
            <person name="Niang G."/>
            <person name="Scheremetjew M."/>
            <person name="Finn R."/>
            <person name="Kale V."/>
            <person name="Holt S."/>
            <person name="Cochrane G."/>
            <person name="Meng A."/>
            <person name="Brown T."/>
            <person name="Cohen L."/>
        </authorList>
    </citation>
    <scope>NUCLEOTIDE SEQUENCE</scope>
    <source>
        <strain evidence="10">308</strain>
    </source>
</reference>
<evidence type="ECO:0000256" key="3">
    <source>
        <dbReference type="ARBA" id="ARBA00010042"/>
    </source>
</evidence>
<dbReference type="EMBL" id="HBFR01034348">
    <property type="protein sequence ID" value="CAD8897865.1"/>
    <property type="molecule type" value="Transcribed_RNA"/>
</dbReference>
<dbReference type="Gene3D" id="6.10.250.2990">
    <property type="match status" value="1"/>
</dbReference>
<evidence type="ECO:0000313" key="10">
    <source>
        <dbReference type="EMBL" id="CAD8897865.1"/>
    </source>
</evidence>
<feature type="region of interest" description="Disordered" evidence="8">
    <location>
        <begin position="222"/>
        <end position="244"/>
    </location>
</feature>